<name>A0A1S3IGQ4_LINAN</name>
<dbReference type="Proteomes" id="UP000085678">
    <property type="component" value="Unplaced"/>
</dbReference>
<dbReference type="RefSeq" id="XP_013417211.1">
    <property type="nucleotide sequence ID" value="XM_013561757.1"/>
</dbReference>
<dbReference type="RefSeq" id="XP_013396652.1">
    <property type="nucleotide sequence ID" value="XM_013541198.2"/>
</dbReference>
<dbReference type="Gene3D" id="1.10.1450.10">
    <property type="entry name" value="Tetraspanin"/>
    <property type="match status" value="1"/>
</dbReference>
<evidence type="ECO:0000313" key="9">
    <source>
        <dbReference type="RefSeq" id="XP_013396654.1"/>
    </source>
</evidence>
<dbReference type="KEGG" id="lak:106178541"/>
<keyword evidence="3 6" id="KW-0812">Transmembrane</keyword>
<dbReference type="InterPro" id="IPR018503">
    <property type="entry name" value="Tetraspanin_CS"/>
</dbReference>
<dbReference type="OrthoDB" id="432835at2759"/>
<evidence type="ECO:0000256" key="2">
    <source>
        <dbReference type="ARBA" id="ARBA00006840"/>
    </source>
</evidence>
<feature type="transmembrane region" description="Helical" evidence="6">
    <location>
        <begin position="54"/>
        <end position="75"/>
    </location>
</feature>
<dbReference type="PRINTS" id="PR00259">
    <property type="entry name" value="TMFOUR"/>
</dbReference>
<dbReference type="PIRSF" id="PIRSF002419">
    <property type="entry name" value="Tetraspanin"/>
    <property type="match status" value="1"/>
</dbReference>
<dbReference type="SUPFAM" id="SSF48652">
    <property type="entry name" value="Tetraspanin"/>
    <property type="match status" value="1"/>
</dbReference>
<dbReference type="GO" id="GO:0005886">
    <property type="term" value="C:plasma membrane"/>
    <property type="evidence" value="ECO:0007669"/>
    <property type="project" value="TreeGrafter"/>
</dbReference>
<dbReference type="PROSITE" id="PS00421">
    <property type="entry name" value="TM4_1"/>
    <property type="match status" value="1"/>
</dbReference>
<keyword evidence="7" id="KW-1185">Reference proteome</keyword>
<dbReference type="InterPro" id="IPR000301">
    <property type="entry name" value="Tetraspanin_animals"/>
</dbReference>
<dbReference type="GeneID" id="106163569"/>
<dbReference type="GeneID" id="106178541"/>
<evidence type="ECO:0000256" key="1">
    <source>
        <dbReference type="ARBA" id="ARBA00004141"/>
    </source>
</evidence>
<dbReference type="PANTHER" id="PTHR19282:SF534">
    <property type="entry name" value="TETRASPANIN FAMILY-RELATED"/>
    <property type="match status" value="1"/>
</dbReference>
<reference evidence="8 9" key="1">
    <citation type="submission" date="2025-04" db="UniProtKB">
        <authorList>
            <consortium name="RefSeq"/>
        </authorList>
    </citation>
    <scope>IDENTIFICATION</scope>
    <source>
        <tissue evidence="8 9">Gonads</tissue>
    </source>
</reference>
<evidence type="ECO:0000256" key="3">
    <source>
        <dbReference type="ARBA" id="ARBA00022692"/>
    </source>
</evidence>
<evidence type="ECO:0000313" key="8">
    <source>
        <dbReference type="RefSeq" id="XP_013396652.1"/>
    </source>
</evidence>
<evidence type="ECO:0000256" key="4">
    <source>
        <dbReference type="ARBA" id="ARBA00022989"/>
    </source>
</evidence>
<dbReference type="InterPro" id="IPR018499">
    <property type="entry name" value="Tetraspanin/Peripherin"/>
</dbReference>
<keyword evidence="4 6" id="KW-1133">Transmembrane helix</keyword>
<feature type="transmembrane region" description="Helical" evidence="6">
    <location>
        <begin position="82"/>
        <end position="105"/>
    </location>
</feature>
<evidence type="ECO:0000313" key="7">
    <source>
        <dbReference type="Proteomes" id="UP000085678"/>
    </source>
</evidence>
<dbReference type="Pfam" id="PF00335">
    <property type="entry name" value="Tetraspanin"/>
    <property type="match status" value="1"/>
</dbReference>
<evidence type="ECO:0000313" key="10">
    <source>
        <dbReference type="RefSeq" id="XP_013417211.1"/>
    </source>
</evidence>
<evidence type="ECO:0000256" key="6">
    <source>
        <dbReference type="RuleBase" id="RU361218"/>
    </source>
</evidence>
<gene>
    <name evidence="8 9" type="primary">LOC106163569</name>
    <name evidence="10" type="synonym">LOC106178541</name>
</gene>
<dbReference type="RefSeq" id="XP_013396654.1">
    <property type="nucleotide sequence ID" value="XM_013541200.1"/>
</dbReference>
<comment type="similarity">
    <text evidence="2 6">Belongs to the tetraspanin (TM4SF) family.</text>
</comment>
<feature type="transmembrane region" description="Helical" evidence="6">
    <location>
        <begin position="209"/>
        <end position="237"/>
    </location>
</feature>
<dbReference type="AlphaFoldDB" id="A0A1S3IGQ4"/>
<dbReference type="PANTHER" id="PTHR19282">
    <property type="entry name" value="TETRASPANIN"/>
    <property type="match status" value="1"/>
</dbReference>
<sequence length="244" mass="27287">MGSGFLVIKYVFYGFNCLFWLLGCASLGVGVWLHQNKGEYGAIAQSYSFLSAPALLIAAGVVILVVGFFGCCGALAENQCMLLTYFVLVVLIFVLQIVAAILAFVHQDEINHVLENELLVGIKDKYPGDPRRLEMKDAWDLVQIELGCCGVYNYSDWFKSHAWPDKDWVPDSCCRASQHSTLCGRTGNPAMWQSHGCFNELKYWLTQHLYILGVVAITVGVIQILGMVAAMVLYCCLRNNKYYR</sequence>
<organism evidence="7 9">
    <name type="scientific">Lingula anatina</name>
    <name type="common">Brachiopod</name>
    <name type="synonym">Lingula unguis</name>
    <dbReference type="NCBI Taxonomy" id="7574"/>
    <lineage>
        <taxon>Eukaryota</taxon>
        <taxon>Metazoa</taxon>
        <taxon>Spiralia</taxon>
        <taxon>Lophotrochozoa</taxon>
        <taxon>Brachiopoda</taxon>
        <taxon>Linguliformea</taxon>
        <taxon>Lingulata</taxon>
        <taxon>Lingulida</taxon>
        <taxon>Linguloidea</taxon>
        <taxon>Lingulidae</taxon>
        <taxon>Lingula</taxon>
    </lineage>
</organism>
<dbReference type="InterPro" id="IPR008952">
    <property type="entry name" value="Tetraspanin_EC2_sf"/>
</dbReference>
<protein>
    <recommendedName>
        <fullName evidence="6">Tetraspanin</fullName>
    </recommendedName>
</protein>
<dbReference type="KEGG" id="lak:106163569"/>
<feature type="transmembrane region" description="Helical" evidence="6">
    <location>
        <begin position="12"/>
        <end position="34"/>
    </location>
</feature>
<evidence type="ECO:0000256" key="5">
    <source>
        <dbReference type="ARBA" id="ARBA00023136"/>
    </source>
</evidence>
<proteinExistence type="inferred from homology"/>
<comment type="subcellular location">
    <subcellularLocation>
        <location evidence="1 6">Membrane</location>
        <topology evidence="1 6">Multi-pass membrane protein</topology>
    </subcellularLocation>
</comment>
<keyword evidence="5 6" id="KW-0472">Membrane</keyword>
<accession>A0A1S3IGQ4</accession>
<dbReference type="STRING" id="7574.A0A1S3IGQ4"/>